<evidence type="ECO:0000256" key="3">
    <source>
        <dbReference type="ARBA" id="ARBA00022475"/>
    </source>
</evidence>
<evidence type="ECO:0000256" key="4">
    <source>
        <dbReference type="ARBA" id="ARBA00022692"/>
    </source>
</evidence>
<keyword evidence="6 7" id="KW-0472">Membrane</keyword>
<name>A0A1X7L139_9MICO</name>
<gene>
    <name evidence="9" type="ORF">SAMN06296010_3181</name>
</gene>
<evidence type="ECO:0000256" key="2">
    <source>
        <dbReference type="ARBA" id="ARBA00022448"/>
    </source>
</evidence>
<feature type="transmembrane region" description="Helical" evidence="7">
    <location>
        <begin position="237"/>
        <end position="260"/>
    </location>
</feature>
<dbReference type="PANTHER" id="PTHR43386">
    <property type="entry name" value="OLIGOPEPTIDE TRANSPORT SYSTEM PERMEASE PROTEIN APPC"/>
    <property type="match status" value="1"/>
</dbReference>
<reference evidence="10" key="1">
    <citation type="submission" date="2017-04" db="EMBL/GenBank/DDBJ databases">
        <authorList>
            <person name="Varghese N."/>
            <person name="Submissions S."/>
        </authorList>
    </citation>
    <scope>NUCLEOTIDE SEQUENCE [LARGE SCALE GENOMIC DNA]</scope>
    <source>
        <strain evidence="10">VKM Ac-2510</strain>
    </source>
</reference>
<dbReference type="Pfam" id="PF00528">
    <property type="entry name" value="BPD_transp_1"/>
    <property type="match status" value="1"/>
</dbReference>
<evidence type="ECO:0000256" key="5">
    <source>
        <dbReference type="ARBA" id="ARBA00022989"/>
    </source>
</evidence>
<dbReference type="GO" id="GO:0055085">
    <property type="term" value="P:transmembrane transport"/>
    <property type="evidence" value="ECO:0007669"/>
    <property type="project" value="InterPro"/>
</dbReference>
<keyword evidence="4 7" id="KW-0812">Transmembrane</keyword>
<keyword evidence="2 7" id="KW-0813">Transport</keyword>
<dbReference type="InterPro" id="IPR000515">
    <property type="entry name" value="MetI-like"/>
</dbReference>
<keyword evidence="10" id="KW-1185">Reference proteome</keyword>
<dbReference type="Proteomes" id="UP000193244">
    <property type="component" value="Unassembled WGS sequence"/>
</dbReference>
<keyword evidence="5 7" id="KW-1133">Transmembrane helix</keyword>
<dbReference type="InterPro" id="IPR050366">
    <property type="entry name" value="BP-dependent_transpt_permease"/>
</dbReference>
<evidence type="ECO:0000259" key="8">
    <source>
        <dbReference type="PROSITE" id="PS50928"/>
    </source>
</evidence>
<dbReference type="EMBL" id="FXAY01000006">
    <property type="protein sequence ID" value="SMG47327.1"/>
    <property type="molecule type" value="Genomic_DNA"/>
</dbReference>
<dbReference type="CDD" id="cd06261">
    <property type="entry name" value="TM_PBP2"/>
    <property type="match status" value="1"/>
</dbReference>
<dbReference type="AlphaFoldDB" id="A0A1X7L139"/>
<dbReference type="GO" id="GO:0005886">
    <property type="term" value="C:plasma membrane"/>
    <property type="evidence" value="ECO:0007669"/>
    <property type="project" value="UniProtKB-SubCell"/>
</dbReference>
<dbReference type="PROSITE" id="PS50928">
    <property type="entry name" value="ABC_TM1"/>
    <property type="match status" value="1"/>
</dbReference>
<evidence type="ECO:0000256" key="6">
    <source>
        <dbReference type="ARBA" id="ARBA00023136"/>
    </source>
</evidence>
<accession>A0A1X7L139</accession>
<feature type="transmembrane region" description="Helical" evidence="7">
    <location>
        <begin position="135"/>
        <end position="152"/>
    </location>
</feature>
<feature type="domain" description="ABC transmembrane type-1" evidence="8">
    <location>
        <begin position="71"/>
        <end position="260"/>
    </location>
</feature>
<dbReference type="PANTHER" id="PTHR43386:SF25">
    <property type="entry name" value="PEPTIDE ABC TRANSPORTER PERMEASE PROTEIN"/>
    <property type="match status" value="1"/>
</dbReference>
<keyword evidence="3" id="KW-1003">Cell membrane</keyword>
<feature type="transmembrane region" description="Helical" evidence="7">
    <location>
        <begin position="192"/>
        <end position="217"/>
    </location>
</feature>
<proteinExistence type="inferred from homology"/>
<feature type="transmembrane region" description="Helical" evidence="7">
    <location>
        <begin position="111"/>
        <end position="129"/>
    </location>
</feature>
<evidence type="ECO:0000313" key="9">
    <source>
        <dbReference type="EMBL" id="SMG47327.1"/>
    </source>
</evidence>
<protein>
    <submittedName>
        <fullName evidence="9">Peptide/nickel transport system permease protein</fullName>
    </submittedName>
</protein>
<evidence type="ECO:0000256" key="1">
    <source>
        <dbReference type="ARBA" id="ARBA00004651"/>
    </source>
</evidence>
<comment type="subcellular location">
    <subcellularLocation>
        <location evidence="1 7">Cell membrane</location>
        <topology evidence="1 7">Multi-pass membrane protein</topology>
    </subcellularLocation>
</comment>
<feature type="transmembrane region" description="Helical" evidence="7">
    <location>
        <begin position="73"/>
        <end position="99"/>
    </location>
</feature>
<dbReference type="STRING" id="150121.SAMN06296010_3181"/>
<dbReference type="InterPro" id="IPR035906">
    <property type="entry name" value="MetI-like_sf"/>
</dbReference>
<evidence type="ECO:0000256" key="7">
    <source>
        <dbReference type="RuleBase" id="RU363032"/>
    </source>
</evidence>
<comment type="similarity">
    <text evidence="7">Belongs to the binding-protein-dependent transport system permease family.</text>
</comment>
<dbReference type="SUPFAM" id="SSF161098">
    <property type="entry name" value="MetI-like"/>
    <property type="match status" value="1"/>
</dbReference>
<dbReference type="Gene3D" id="1.10.3720.10">
    <property type="entry name" value="MetI-like"/>
    <property type="match status" value="1"/>
</dbReference>
<dbReference type="RefSeq" id="WP_085487838.1">
    <property type="nucleotide sequence ID" value="NZ_FXAY01000006.1"/>
</dbReference>
<evidence type="ECO:0000313" key="10">
    <source>
        <dbReference type="Proteomes" id="UP000193244"/>
    </source>
</evidence>
<sequence length="272" mass="28122">MRGWARGRLGLVAAVFLLLIVVAMAVAPWIFTPLDPLATDTSQVLRPPGWGHPFGTDQTGRDVFTRVVYGASYSLGVGVGATAAALVVGIVVGTLAGLAPRVIDGVAMRGVEILLAFPEFLIALFAIAVLGPGPVNVATAVGVAALPAYIRVARAETLVVRRAGYVEAARGLGVHPLRVAVAHIVPNTLRPLGVIATIGIGTTIVAAAGLSFLGLGPQDPTPEWGLLLSGGRNLLGQAWWVAFFPGVLITLTVVSATVVGRRLRRAGEGRRS</sequence>
<organism evidence="9 10">
    <name type="scientific">Agreia pratensis</name>
    <dbReference type="NCBI Taxonomy" id="150121"/>
    <lineage>
        <taxon>Bacteria</taxon>
        <taxon>Bacillati</taxon>
        <taxon>Actinomycetota</taxon>
        <taxon>Actinomycetes</taxon>
        <taxon>Micrococcales</taxon>
        <taxon>Microbacteriaceae</taxon>
        <taxon>Agreia</taxon>
    </lineage>
</organism>